<gene>
    <name evidence="4" type="primary">gb16192</name>
    <name evidence="4" type="ORF">PR202_gb16192</name>
</gene>
<evidence type="ECO:0000256" key="1">
    <source>
        <dbReference type="ARBA" id="ARBA00022898"/>
    </source>
</evidence>
<dbReference type="InterPro" id="IPR015424">
    <property type="entry name" value="PyrdxlP-dep_Trfase"/>
</dbReference>
<dbReference type="EMBL" id="BQKI01000080">
    <property type="protein sequence ID" value="GJN28109.1"/>
    <property type="molecule type" value="Genomic_DNA"/>
</dbReference>
<keyword evidence="5" id="KW-1185">Reference proteome</keyword>
<accession>A0AAV5EXG8</accession>
<dbReference type="Proteomes" id="UP001054889">
    <property type="component" value="Unassembled WGS sequence"/>
</dbReference>
<dbReference type="PANTHER" id="PTHR43586:SF8">
    <property type="entry name" value="CYSTEINE DESULFURASE 1, CHLOROPLASTIC"/>
    <property type="match status" value="1"/>
</dbReference>
<evidence type="ECO:0000259" key="3">
    <source>
        <dbReference type="Pfam" id="PF00266"/>
    </source>
</evidence>
<evidence type="ECO:0000313" key="4">
    <source>
        <dbReference type="EMBL" id="GJN28109.1"/>
    </source>
</evidence>
<name>A0AAV5EXG8_ELECO</name>
<feature type="region of interest" description="Disordered" evidence="2">
    <location>
        <begin position="1"/>
        <end position="22"/>
    </location>
</feature>
<comment type="caution">
    <text evidence="4">The sequence shown here is derived from an EMBL/GenBank/DDBJ whole genome shotgun (WGS) entry which is preliminary data.</text>
</comment>
<feature type="domain" description="Aminotransferase class V" evidence="3">
    <location>
        <begin position="62"/>
        <end position="166"/>
    </location>
</feature>
<reference evidence="4" key="2">
    <citation type="submission" date="2021-12" db="EMBL/GenBank/DDBJ databases">
        <title>Resequencing data analysis of finger millet.</title>
        <authorList>
            <person name="Hatakeyama M."/>
            <person name="Aluri S."/>
            <person name="Balachadran M.T."/>
            <person name="Sivarajan S.R."/>
            <person name="Poveda L."/>
            <person name="Shimizu-Inatsugi R."/>
            <person name="Schlapbach R."/>
            <person name="Sreeman S.M."/>
            <person name="Shimizu K.K."/>
        </authorList>
    </citation>
    <scope>NUCLEOTIDE SEQUENCE</scope>
</reference>
<evidence type="ECO:0000313" key="5">
    <source>
        <dbReference type="Proteomes" id="UP001054889"/>
    </source>
</evidence>
<protein>
    <recommendedName>
        <fullName evidence="3">Aminotransferase class V domain-containing protein</fullName>
    </recommendedName>
</protein>
<dbReference type="SUPFAM" id="SSF53383">
    <property type="entry name" value="PLP-dependent transferases"/>
    <property type="match status" value="1"/>
</dbReference>
<evidence type="ECO:0000256" key="2">
    <source>
        <dbReference type="SAM" id="MobiDB-lite"/>
    </source>
</evidence>
<reference evidence="4" key="1">
    <citation type="journal article" date="2018" name="DNA Res.">
        <title>Multiple hybrid de novo genome assembly of finger millet, an orphan allotetraploid crop.</title>
        <authorList>
            <person name="Hatakeyama M."/>
            <person name="Aluri S."/>
            <person name="Balachadran M.T."/>
            <person name="Sivarajan S.R."/>
            <person name="Patrignani A."/>
            <person name="Gruter S."/>
            <person name="Poveda L."/>
            <person name="Shimizu-Inatsugi R."/>
            <person name="Baeten J."/>
            <person name="Francoijs K.J."/>
            <person name="Nataraja K.N."/>
            <person name="Reddy Y.A.N."/>
            <person name="Phadnis S."/>
            <person name="Ravikumar R.L."/>
            <person name="Schlapbach R."/>
            <person name="Sreeman S.M."/>
            <person name="Shimizu K.K."/>
        </authorList>
    </citation>
    <scope>NUCLEOTIDE SEQUENCE</scope>
</reference>
<dbReference type="Gene3D" id="3.40.640.10">
    <property type="entry name" value="Type I PLP-dependent aspartate aminotransferase-like (Major domain)"/>
    <property type="match status" value="1"/>
</dbReference>
<dbReference type="InterPro" id="IPR015421">
    <property type="entry name" value="PyrdxlP-dep_Trfase_major"/>
</dbReference>
<keyword evidence="1" id="KW-0663">Pyridoxal phosphate</keyword>
<dbReference type="AlphaFoldDB" id="A0AAV5EXG8"/>
<dbReference type="Pfam" id="PF00266">
    <property type="entry name" value="Aminotran_5"/>
    <property type="match status" value="1"/>
</dbReference>
<proteinExistence type="predicted"/>
<dbReference type="InterPro" id="IPR000192">
    <property type="entry name" value="Aminotrans_V_dom"/>
</dbReference>
<organism evidence="4 5">
    <name type="scientific">Eleusine coracana subsp. coracana</name>
    <dbReference type="NCBI Taxonomy" id="191504"/>
    <lineage>
        <taxon>Eukaryota</taxon>
        <taxon>Viridiplantae</taxon>
        <taxon>Streptophyta</taxon>
        <taxon>Embryophyta</taxon>
        <taxon>Tracheophyta</taxon>
        <taxon>Spermatophyta</taxon>
        <taxon>Magnoliopsida</taxon>
        <taxon>Liliopsida</taxon>
        <taxon>Poales</taxon>
        <taxon>Poaceae</taxon>
        <taxon>PACMAD clade</taxon>
        <taxon>Chloridoideae</taxon>
        <taxon>Cynodonteae</taxon>
        <taxon>Eleusininae</taxon>
        <taxon>Eleusine</taxon>
    </lineage>
</organism>
<sequence>MPSLKAVMEHGGGEVATSTTTTSHHELVISLMRGKLERSAKAEEKVEEVMGVACPSSSLRSRAIASSLMRPEERWVVFVGPYEHHSNLLSWRRSLAGDVVEIGADDQGMVDVEALRKALGSPEYAHRPMLGSFSACSNVTGIVTDTRELARVLHQHGAFACFDFAARYAT</sequence>
<dbReference type="PANTHER" id="PTHR43586">
    <property type="entry name" value="CYSTEINE DESULFURASE"/>
    <property type="match status" value="1"/>
</dbReference>